<sequence>MSTITLTTDSFEDTLQGSCNCGNIVVSLPISSLPSSVTLCHCSECRASSGSLFAVNISTPTQDIKIEGTPKIHDYIAASGNTVHRYFCGDCGSAIMNVVSAHPEKSILKGGLFVNSGVNLPLPGREQFWRRAEPWETPYPGLLPIE</sequence>
<dbReference type="Gene3D" id="3.90.1590.10">
    <property type="entry name" value="glutathione-dependent formaldehyde- activating enzyme (gfa)"/>
    <property type="match status" value="1"/>
</dbReference>
<dbReference type="SUPFAM" id="SSF51316">
    <property type="entry name" value="Mss4-like"/>
    <property type="match status" value="1"/>
</dbReference>
<dbReference type="EMBL" id="JH921452">
    <property type="protein sequence ID" value="EKD13085.1"/>
    <property type="molecule type" value="Genomic_DNA"/>
</dbReference>
<dbReference type="Pfam" id="PF04828">
    <property type="entry name" value="GFA"/>
    <property type="match status" value="1"/>
</dbReference>
<comment type="similarity">
    <text evidence="1">Belongs to the Gfa family.</text>
</comment>
<organism evidence="6 7">
    <name type="scientific">Marssonina brunnea f. sp. multigermtubi (strain MB_m1)</name>
    <name type="common">Marssonina leaf spot fungus</name>
    <dbReference type="NCBI Taxonomy" id="1072389"/>
    <lineage>
        <taxon>Eukaryota</taxon>
        <taxon>Fungi</taxon>
        <taxon>Dikarya</taxon>
        <taxon>Ascomycota</taxon>
        <taxon>Pezizomycotina</taxon>
        <taxon>Leotiomycetes</taxon>
        <taxon>Helotiales</taxon>
        <taxon>Drepanopezizaceae</taxon>
        <taxon>Drepanopeziza</taxon>
    </lineage>
</organism>
<evidence type="ECO:0000256" key="2">
    <source>
        <dbReference type="ARBA" id="ARBA00022723"/>
    </source>
</evidence>
<evidence type="ECO:0000256" key="3">
    <source>
        <dbReference type="ARBA" id="ARBA00022833"/>
    </source>
</evidence>
<gene>
    <name evidence="6" type="ORF">MBM_08847</name>
</gene>
<dbReference type="STRING" id="1072389.K1W7L8"/>
<dbReference type="PANTHER" id="PTHR33337">
    <property type="entry name" value="GFA DOMAIN-CONTAINING PROTEIN"/>
    <property type="match status" value="1"/>
</dbReference>
<dbReference type="AlphaFoldDB" id="K1W7L8"/>
<dbReference type="OMA" id="CHCDCCK"/>
<dbReference type="GO" id="GO:0016846">
    <property type="term" value="F:carbon-sulfur lyase activity"/>
    <property type="evidence" value="ECO:0007669"/>
    <property type="project" value="InterPro"/>
</dbReference>
<evidence type="ECO:0000313" key="7">
    <source>
        <dbReference type="Proteomes" id="UP000006753"/>
    </source>
</evidence>
<dbReference type="PANTHER" id="PTHR33337:SF30">
    <property type="entry name" value="DUF636 DOMAIN PROTEIN (AFU_ORTHOLOGUE AFUA_1G03180)"/>
    <property type="match status" value="1"/>
</dbReference>
<keyword evidence="7" id="KW-1185">Reference proteome</keyword>
<evidence type="ECO:0000256" key="1">
    <source>
        <dbReference type="ARBA" id="ARBA00005495"/>
    </source>
</evidence>
<evidence type="ECO:0000256" key="4">
    <source>
        <dbReference type="ARBA" id="ARBA00023239"/>
    </source>
</evidence>
<dbReference type="OrthoDB" id="2212170at2759"/>
<accession>K1W7L8</accession>
<keyword evidence="3" id="KW-0862">Zinc</keyword>
<name>K1W7L8_MARBU</name>
<dbReference type="InterPro" id="IPR006913">
    <property type="entry name" value="CENP-V/GFA"/>
</dbReference>
<evidence type="ECO:0000313" key="6">
    <source>
        <dbReference type="EMBL" id="EKD13085.1"/>
    </source>
</evidence>
<dbReference type="InParanoid" id="K1W7L8"/>
<dbReference type="eggNOG" id="ENOG502SA0M">
    <property type="taxonomic scope" value="Eukaryota"/>
</dbReference>
<dbReference type="HOGENOM" id="CLU_055491_3_3_1"/>
<dbReference type="RefSeq" id="XP_007296736.1">
    <property type="nucleotide sequence ID" value="XM_007296674.1"/>
</dbReference>
<keyword evidence="4" id="KW-0456">Lyase</keyword>
<dbReference type="GeneID" id="18764782"/>
<dbReference type="PROSITE" id="PS51891">
    <property type="entry name" value="CENP_V_GFA"/>
    <property type="match status" value="1"/>
</dbReference>
<proteinExistence type="inferred from homology"/>
<feature type="domain" description="CENP-V/GFA" evidence="5">
    <location>
        <begin position="15"/>
        <end position="136"/>
    </location>
</feature>
<protein>
    <submittedName>
        <fullName evidence="6">DUF636 domain protein</fullName>
    </submittedName>
</protein>
<reference evidence="6 7" key="1">
    <citation type="journal article" date="2012" name="BMC Genomics">
        <title>Sequencing the genome of Marssonina brunnea reveals fungus-poplar co-evolution.</title>
        <authorList>
            <person name="Zhu S."/>
            <person name="Cao Y.-Z."/>
            <person name="Jiang C."/>
            <person name="Tan B.-Y."/>
            <person name="Wang Z."/>
            <person name="Feng S."/>
            <person name="Zhang L."/>
            <person name="Su X.-H."/>
            <person name="Brejova B."/>
            <person name="Vinar T."/>
            <person name="Xu M."/>
            <person name="Wang M.-X."/>
            <person name="Zhang S.-G."/>
            <person name="Huang M.-R."/>
            <person name="Wu R."/>
            <person name="Zhou Y."/>
        </authorList>
    </citation>
    <scope>NUCLEOTIDE SEQUENCE [LARGE SCALE GENOMIC DNA]</scope>
    <source>
        <strain evidence="6 7">MB_m1</strain>
    </source>
</reference>
<dbReference type="Proteomes" id="UP000006753">
    <property type="component" value="Unassembled WGS sequence"/>
</dbReference>
<dbReference type="KEGG" id="mbe:MBM_08847"/>
<dbReference type="InterPro" id="IPR011057">
    <property type="entry name" value="Mss4-like_sf"/>
</dbReference>
<dbReference type="GO" id="GO:0046872">
    <property type="term" value="F:metal ion binding"/>
    <property type="evidence" value="ECO:0007669"/>
    <property type="project" value="UniProtKB-KW"/>
</dbReference>
<keyword evidence="2" id="KW-0479">Metal-binding</keyword>
<evidence type="ECO:0000259" key="5">
    <source>
        <dbReference type="PROSITE" id="PS51891"/>
    </source>
</evidence>